<reference evidence="5" key="1">
    <citation type="journal article" date="2020" name="Nat. Commun.">
        <title>Genome assembly of wild tea tree DASZ reveals pedigree and selection history of tea varieties.</title>
        <authorList>
            <person name="Zhang W."/>
            <person name="Zhang Y."/>
            <person name="Qiu H."/>
            <person name="Guo Y."/>
            <person name="Wan H."/>
            <person name="Zhang X."/>
            <person name="Scossa F."/>
            <person name="Alseekh S."/>
            <person name="Zhang Q."/>
            <person name="Wang P."/>
            <person name="Xu L."/>
            <person name="Schmidt M.H."/>
            <person name="Jia X."/>
            <person name="Li D."/>
            <person name="Zhu A."/>
            <person name="Guo F."/>
            <person name="Chen W."/>
            <person name="Ni D."/>
            <person name="Usadel B."/>
            <person name="Fernie A.R."/>
            <person name="Wen W."/>
        </authorList>
    </citation>
    <scope>NUCLEOTIDE SEQUENCE [LARGE SCALE GENOMIC DNA]</scope>
    <source>
        <strain evidence="5">cv. G240</strain>
    </source>
</reference>
<dbReference type="Proteomes" id="UP000593564">
    <property type="component" value="Unassembled WGS sequence"/>
</dbReference>
<evidence type="ECO:0000259" key="3">
    <source>
        <dbReference type="Pfam" id="PF14624"/>
    </source>
</evidence>
<accession>A0A7J7I3D9</accession>
<feature type="domain" description="VWA-Hint protein Vwaint" evidence="3">
    <location>
        <begin position="31"/>
        <end position="98"/>
    </location>
</feature>
<evidence type="ECO:0000313" key="4">
    <source>
        <dbReference type="EMBL" id="KAF5959137.1"/>
    </source>
</evidence>
<sequence>MADDKKVDDAYEKLAEAQNLLEDVVNDQSNRLIDMLKSELEQMKRLMESQDIYEKQGRPFALSLETSHNRQRFATRGDVEKLRLFATPRMDAYLEQAKSFEEDPSKPLPAVGEDEKKELAENPLAPLVGALSHYIQEAIESLRSISNILNKANRA</sequence>
<reference evidence="4 5" key="2">
    <citation type="submission" date="2020-07" db="EMBL/GenBank/DDBJ databases">
        <title>Genome assembly of wild tea tree DASZ reveals pedigree and selection history of tea varieties.</title>
        <authorList>
            <person name="Zhang W."/>
        </authorList>
    </citation>
    <scope>NUCLEOTIDE SEQUENCE [LARGE SCALE GENOMIC DNA]</scope>
    <source>
        <strain evidence="5">cv. G240</strain>
        <tissue evidence="4">Leaf</tissue>
    </source>
</reference>
<comment type="caution">
    <text evidence="4">The sequence shown here is derived from an EMBL/GenBank/DDBJ whole genome shotgun (WGS) entry which is preliminary data.</text>
</comment>
<keyword evidence="1" id="KW-0175">Coiled coil</keyword>
<organism evidence="4 5">
    <name type="scientific">Camellia sinensis</name>
    <name type="common">Tea plant</name>
    <name type="synonym">Thea sinensis</name>
    <dbReference type="NCBI Taxonomy" id="4442"/>
    <lineage>
        <taxon>Eukaryota</taxon>
        <taxon>Viridiplantae</taxon>
        <taxon>Streptophyta</taxon>
        <taxon>Embryophyta</taxon>
        <taxon>Tracheophyta</taxon>
        <taxon>Spermatophyta</taxon>
        <taxon>Magnoliopsida</taxon>
        <taxon>eudicotyledons</taxon>
        <taxon>Gunneridae</taxon>
        <taxon>Pentapetalae</taxon>
        <taxon>asterids</taxon>
        <taxon>Ericales</taxon>
        <taxon>Theaceae</taxon>
        <taxon>Camellia</taxon>
    </lineage>
</organism>
<feature type="coiled-coil region" evidence="1">
    <location>
        <begin position="7"/>
        <end position="56"/>
    </location>
</feature>
<dbReference type="InterPro" id="IPR032838">
    <property type="entry name" value="Vwaint_dom"/>
</dbReference>
<proteinExistence type="predicted"/>
<name>A0A7J7I3D9_CAMSI</name>
<feature type="region of interest" description="Disordered" evidence="2">
    <location>
        <begin position="98"/>
        <end position="117"/>
    </location>
</feature>
<evidence type="ECO:0000313" key="5">
    <source>
        <dbReference type="Proteomes" id="UP000593564"/>
    </source>
</evidence>
<evidence type="ECO:0000256" key="1">
    <source>
        <dbReference type="SAM" id="Coils"/>
    </source>
</evidence>
<dbReference type="AlphaFoldDB" id="A0A7J7I3D9"/>
<gene>
    <name evidence="4" type="ORF">HYC85_000346</name>
</gene>
<dbReference type="Pfam" id="PF14624">
    <property type="entry name" value="Vwaint"/>
    <property type="match status" value="1"/>
</dbReference>
<dbReference type="EMBL" id="JACBKZ010000001">
    <property type="protein sequence ID" value="KAF5959137.1"/>
    <property type="molecule type" value="Genomic_DNA"/>
</dbReference>
<keyword evidence="5" id="KW-1185">Reference proteome</keyword>
<protein>
    <recommendedName>
        <fullName evidence="3">VWA-Hint protein Vwaint domain-containing protein</fullName>
    </recommendedName>
</protein>
<evidence type="ECO:0000256" key="2">
    <source>
        <dbReference type="SAM" id="MobiDB-lite"/>
    </source>
</evidence>